<dbReference type="Proteomes" id="UP001164746">
    <property type="component" value="Chromosome 16"/>
</dbReference>
<dbReference type="SUPFAM" id="SSF82895">
    <property type="entry name" value="TSP-1 type 1 repeat"/>
    <property type="match status" value="1"/>
</dbReference>
<gene>
    <name evidence="4" type="ORF">MAR_002939</name>
</gene>
<dbReference type="SUPFAM" id="SSF57424">
    <property type="entry name" value="LDL receptor-like module"/>
    <property type="match status" value="1"/>
</dbReference>
<dbReference type="InterPro" id="IPR036383">
    <property type="entry name" value="TSP1_rpt_sf"/>
</dbReference>
<dbReference type="PROSITE" id="PS50068">
    <property type="entry name" value="LDLRA_2"/>
    <property type="match status" value="1"/>
</dbReference>
<evidence type="ECO:0000256" key="2">
    <source>
        <dbReference type="ARBA" id="ARBA00023157"/>
    </source>
</evidence>
<dbReference type="InterPro" id="IPR036055">
    <property type="entry name" value="LDL_receptor-like_sf"/>
</dbReference>
<keyword evidence="2" id="KW-1015">Disulfide bond</keyword>
<dbReference type="PANTHER" id="PTHR16311:SF3">
    <property type="entry name" value="THROMBOSPONDIN TYPE-1 DOMAIN-CONTAINING PROTEIN 1"/>
    <property type="match status" value="1"/>
</dbReference>
<keyword evidence="1" id="KW-0245">EGF-like domain</keyword>
<evidence type="ECO:0000256" key="3">
    <source>
        <dbReference type="PROSITE-ProRule" id="PRU00124"/>
    </source>
</evidence>
<proteinExistence type="predicted"/>
<dbReference type="SMART" id="SM00192">
    <property type="entry name" value="LDLa"/>
    <property type="match status" value="1"/>
</dbReference>
<reference evidence="4" key="1">
    <citation type="submission" date="2022-11" db="EMBL/GenBank/DDBJ databases">
        <title>Centuries of genome instability and evolution in soft-shell clam transmissible cancer (bioRxiv).</title>
        <authorList>
            <person name="Hart S.F.M."/>
            <person name="Yonemitsu M.A."/>
            <person name="Giersch R.M."/>
            <person name="Beal B.F."/>
            <person name="Arriagada G."/>
            <person name="Davis B.W."/>
            <person name="Ostrander E.A."/>
            <person name="Goff S.P."/>
            <person name="Metzger M.J."/>
        </authorList>
    </citation>
    <scope>NUCLEOTIDE SEQUENCE</scope>
    <source>
        <strain evidence="4">MELC-2E11</strain>
        <tissue evidence="4">Siphon/mantle</tissue>
    </source>
</reference>
<evidence type="ECO:0000313" key="5">
    <source>
        <dbReference type="Proteomes" id="UP001164746"/>
    </source>
</evidence>
<dbReference type="CDD" id="cd00112">
    <property type="entry name" value="LDLa"/>
    <property type="match status" value="1"/>
</dbReference>
<dbReference type="PANTHER" id="PTHR16311">
    <property type="entry name" value="THROMBOSPONDIN TYPE I DOMAIN-CONTAINING 1"/>
    <property type="match status" value="1"/>
</dbReference>
<dbReference type="Gene3D" id="4.10.400.10">
    <property type="entry name" value="Low-density Lipoprotein Receptor"/>
    <property type="match status" value="1"/>
</dbReference>
<dbReference type="InterPro" id="IPR000884">
    <property type="entry name" value="TSP1_rpt"/>
</dbReference>
<sequence length="155" mass="16727">MIPQFPVEPINGQWGEWSSASECSATCGQGKRTRQRFCDSPAPSNGGIGCVGAAIIVEICMIKECLSEPNPYGYGAAYVQRCPVGFFTCFSGRITCIDEDFVCDCAADCDDGSDENLEYAGCNVIQCKNTAAGVEMSFTLMALLCLVQYLRARLI</sequence>
<dbReference type="PROSITE" id="PS50092">
    <property type="entry name" value="TSP1"/>
    <property type="match status" value="1"/>
</dbReference>
<comment type="caution">
    <text evidence="3">Lacks conserved residue(s) required for the propagation of feature annotation.</text>
</comment>
<name>A0ABY7G8L3_MYAAR</name>
<organism evidence="4 5">
    <name type="scientific">Mya arenaria</name>
    <name type="common">Soft-shell clam</name>
    <dbReference type="NCBI Taxonomy" id="6604"/>
    <lineage>
        <taxon>Eukaryota</taxon>
        <taxon>Metazoa</taxon>
        <taxon>Spiralia</taxon>
        <taxon>Lophotrochozoa</taxon>
        <taxon>Mollusca</taxon>
        <taxon>Bivalvia</taxon>
        <taxon>Autobranchia</taxon>
        <taxon>Heteroconchia</taxon>
        <taxon>Euheterodonta</taxon>
        <taxon>Imparidentia</taxon>
        <taxon>Neoheterodontei</taxon>
        <taxon>Myida</taxon>
        <taxon>Myoidea</taxon>
        <taxon>Myidae</taxon>
        <taxon>Mya</taxon>
    </lineage>
</organism>
<evidence type="ECO:0000313" key="4">
    <source>
        <dbReference type="EMBL" id="WAR29371.1"/>
    </source>
</evidence>
<accession>A0ABY7G8L3</accession>
<protein>
    <submittedName>
        <fullName evidence="4">HMCN1-like protein</fullName>
    </submittedName>
</protein>
<dbReference type="Pfam" id="PF00090">
    <property type="entry name" value="TSP_1"/>
    <property type="match status" value="1"/>
</dbReference>
<dbReference type="EMBL" id="CP111027">
    <property type="protein sequence ID" value="WAR29371.1"/>
    <property type="molecule type" value="Genomic_DNA"/>
</dbReference>
<dbReference type="InterPro" id="IPR038877">
    <property type="entry name" value="THSD1"/>
</dbReference>
<dbReference type="Pfam" id="PF00057">
    <property type="entry name" value="Ldl_recept_a"/>
    <property type="match status" value="1"/>
</dbReference>
<dbReference type="Gene3D" id="2.20.100.10">
    <property type="entry name" value="Thrombospondin type-1 (TSP1) repeat"/>
    <property type="match status" value="1"/>
</dbReference>
<keyword evidence="5" id="KW-1185">Reference proteome</keyword>
<evidence type="ECO:0000256" key="1">
    <source>
        <dbReference type="ARBA" id="ARBA00022536"/>
    </source>
</evidence>
<dbReference type="SMART" id="SM00209">
    <property type="entry name" value="TSP1"/>
    <property type="match status" value="1"/>
</dbReference>
<dbReference type="InterPro" id="IPR002172">
    <property type="entry name" value="LDrepeatLR_classA_rpt"/>
</dbReference>